<evidence type="ECO:0000256" key="1">
    <source>
        <dbReference type="SAM" id="MobiDB-lite"/>
    </source>
</evidence>
<feature type="region of interest" description="Disordered" evidence="1">
    <location>
        <begin position="1"/>
        <end position="23"/>
    </location>
</feature>
<accession>A0A0A0LUM7</accession>
<dbReference type="EMBL" id="CM002922">
    <property type="protein sequence ID" value="KGN63721.1"/>
    <property type="molecule type" value="Genomic_DNA"/>
</dbReference>
<feature type="compositionally biased region" description="Polar residues" evidence="1">
    <location>
        <begin position="66"/>
        <end position="76"/>
    </location>
</feature>
<keyword evidence="3" id="KW-1185">Reference proteome</keyword>
<dbReference type="Proteomes" id="UP000029981">
    <property type="component" value="Chromosome 1"/>
</dbReference>
<dbReference type="AlphaFoldDB" id="A0A0A0LUM7"/>
<feature type="region of interest" description="Disordered" evidence="1">
    <location>
        <begin position="46"/>
        <end position="82"/>
    </location>
</feature>
<protein>
    <submittedName>
        <fullName evidence="2">Uncharacterized protein</fullName>
    </submittedName>
</protein>
<reference evidence="2 3" key="2">
    <citation type="journal article" date="2009" name="PLoS ONE">
        <title>An integrated genetic and cytogenetic map of the cucumber genome.</title>
        <authorList>
            <person name="Ren Y."/>
            <person name="Zhang Z."/>
            <person name="Liu J."/>
            <person name="Staub J.E."/>
            <person name="Han Y."/>
            <person name="Cheng Z."/>
            <person name="Li X."/>
            <person name="Lu J."/>
            <person name="Miao H."/>
            <person name="Kang H."/>
            <person name="Xie B."/>
            <person name="Gu X."/>
            <person name="Wang X."/>
            <person name="Du Y."/>
            <person name="Jin W."/>
            <person name="Huang S."/>
        </authorList>
    </citation>
    <scope>NUCLEOTIDE SEQUENCE [LARGE SCALE GENOMIC DNA]</scope>
    <source>
        <strain evidence="3">cv. 9930</strain>
    </source>
</reference>
<evidence type="ECO:0000313" key="3">
    <source>
        <dbReference type="Proteomes" id="UP000029981"/>
    </source>
</evidence>
<proteinExistence type="predicted"/>
<reference evidence="2 3" key="1">
    <citation type="journal article" date="2009" name="Nat. Genet.">
        <title>The genome of the cucumber, Cucumis sativus L.</title>
        <authorList>
            <person name="Huang S."/>
            <person name="Li R."/>
            <person name="Zhang Z."/>
            <person name="Li L."/>
            <person name="Gu X."/>
            <person name="Fan W."/>
            <person name="Lucas W.J."/>
            <person name="Wang X."/>
            <person name="Xie B."/>
            <person name="Ni P."/>
            <person name="Ren Y."/>
            <person name="Zhu H."/>
            <person name="Li J."/>
            <person name="Lin K."/>
            <person name="Jin W."/>
            <person name="Fei Z."/>
            <person name="Li G."/>
            <person name="Staub J."/>
            <person name="Kilian A."/>
            <person name="van der Vossen E.A."/>
            <person name="Wu Y."/>
            <person name="Guo J."/>
            <person name="He J."/>
            <person name="Jia Z."/>
            <person name="Ren Y."/>
            <person name="Tian G."/>
            <person name="Lu Y."/>
            <person name="Ruan J."/>
            <person name="Qian W."/>
            <person name="Wang M."/>
            <person name="Huang Q."/>
            <person name="Li B."/>
            <person name="Xuan Z."/>
            <person name="Cao J."/>
            <person name="Asan"/>
            <person name="Wu Z."/>
            <person name="Zhang J."/>
            <person name="Cai Q."/>
            <person name="Bai Y."/>
            <person name="Zhao B."/>
            <person name="Han Y."/>
            <person name="Li Y."/>
            <person name="Li X."/>
            <person name="Wang S."/>
            <person name="Shi Q."/>
            <person name="Liu S."/>
            <person name="Cho W.K."/>
            <person name="Kim J.Y."/>
            <person name="Xu Y."/>
            <person name="Heller-Uszynska K."/>
            <person name="Miao H."/>
            <person name="Cheng Z."/>
            <person name="Zhang S."/>
            <person name="Wu J."/>
            <person name="Yang Y."/>
            <person name="Kang H."/>
            <person name="Li M."/>
            <person name="Liang H."/>
            <person name="Ren X."/>
            <person name="Shi Z."/>
            <person name="Wen M."/>
            <person name="Jian M."/>
            <person name="Yang H."/>
            <person name="Zhang G."/>
            <person name="Yang Z."/>
            <person name="Chen R."/>
            <person name="Liu S."/>
            <person name="Li J."/>
            <person name="Ma L."/>
            <person name="Liu H."/>
            <person name="Zhou Y."/>
            <person name="Zhao J."/>
            <person name="Fang X."/>
            <person name="Li G."/>
            <person name="Fang L."/>
            <person name="Li Y."/>
            <person name="Liu D."/>
            <person name="Zheng H."/>
            <person name="Zhang Y."/>
            <person name="Qin N."/>
            <person name="Li Z."/>
            <person name="Yang G."/>
            <person name="Yang S."/>
            <person name="Bolund L."/>
            <person name="Kristiansen K."/>
            <person name="Zheng H."/>
            <person name="Li S."/>
            <person name="Zhang X."/>
            <person name="Yang H."/>
            <person name="Wang J."/>
            <person name="Sun R."/>
            <person name="Zhang B."/>
            <person name="Jiang S."/>
            <person name="Wang J."/>
            <person name="Du Y."/>
            <person name="Li S."/>
        </authorList>
    </citation>
    <scope>NUCLEOTIDE SEQUENCE [LARGE SCALE GENOMIC DNA]</scope>
    <source>
        <strain evidence="3">cv. 9930</strain>
    </source>
</reference>
<reference evidence="2 3" key="3">
    <citation type="journal article" date="2010" name="BMC Genomics">
        <title>Transcriptome sequencing and comparative analysis of cucumber flowers with different sex types.</title>
        <authorList>
            <person name="Guo S."/>
            <person name="Zheng Y."/>
            <person name="Joung J.G."/>
            <person name="Liu S."/>
            <person name="Zhang Z."/>
            <person name="Crasta O.R."/>
            <person name="Sobral B.W."/>
            <person name="Xu Y."/>
            <person name="Huang S."/>
            <person name="Fei Z."/>
        </authorList>
    </citation>
    <scope>NUCLEOTIDE SEQUENCE [LARGE SCALE GENOMIC DNA]</scope>
    <source>
        <strain evidence="3">cv. 9930</strain>
    </source>
</reference>
<sequence length="82" mass="9134">MDKSDTNKTEQMNENGTNKDRVRYQTCEMEGSKMVAFSHVRVDSVNLSANPTEPPSKRHIKVSPVGGNSSPASSTFRVLRQH</sequence>
<dbReference type="Gramene" id="KGN63721">
    <property type="protein sequence ID" value="KGN63721"/>
    <property type="gene ID" value="Csa_1G013200"/>
</dbReference>
<name>A0A0A0LUM7_CUCSA</name>
<organism evidence="2 3">
    <name type="scientific">Cucumis sativus</name>
    <name type="common">Cucumber</name>
    <dbReference type="NCBI Taxonomy" id="3659"/>
    <lineage>
        <taxon>Eukaryota</taxon>
        <taxon>Viridiplantae</taxon>
        <taxon>Streptophyta</taxon>
        <taxon>Embryophyta</taxon>
        <taxon>Tracheophyta</taxon>
        <taxon>Spermatophyta</taxon>
        <taxon>Magnoliopsida</taxon>
        <taxon>eudicotyledons</taxon>
        <taxon>Gunneridae</taxon>
        <taxon>Pentapetalae</taxon>
        <taxon>rosids</taxon>
        <taxon>fabids</taxon>
        <taxon>Cucurbitales</taxon>
        <taxon>Cucurbitaceae</taxon>
        <taxon>Benincaseae</taxon>
        <taxon>Cucumis</taxon>
    </lineage>
</organism>
<reference evidence="2 3" key="4">
    <citation type="journal article" date="2011" name="BMC Genomics">
        <title>RNA-Seq improves annotation of protein-coding genes in the cucumber genome.</title>
        <authorList>
            <person name="Li Z."/>
            <person name="Zhang Z."/>
            <person name="Yan P."/>
            <person name="Huang S."/>
            <person name="Fei Z."/>
            <person name="Lin K."/>
        </authorList>
    </citation>
    <scope>NUCLEOTIDE SEQUENCE [LARGE SCALE GENOMIC DNA]</scope>
    <source>
        <strain evidence="3">cv. 9930</strain>
    </source>
</reference>
<gene>
    <name evidence="2" type="ORF">Csa_1G013200</name>
</gene>
<evidence type="ECO:0000313" key="2">
    <source>
        <dbReference type="EMBL" id="KGN63721.1"/>
    </source>
</evidence>